<dbReference type="GO" id="GO:0005737">
    <property type="term" value="C:cytoplasm"/>
    <property type="evidence" value="ECO:0007669"/>
    <property type="project" value="UniProtKB-SubCell"/>
</dbReference>
<dbReference type="EMBL" id="SNWQ01000053">
    <property type="protein sequence ID" value="TDO27802.1"/>
    <property type="molecule type" value="Genomic_DNA"/>
</dbReference>
<evidence type="ECO:0000256" key="9">
    <source>
        <dbReference type="ARBA" id="ARBA00030757"/>
    </source>
</evidence>
<evidence type="ECO:0000313" key="12">
    <source>
        <dbReference type="EMBL" id="TDO27802.1"/>
    </source>
</evidence>
<dbReference type="CDD" id="cd02440">
    <property type="entry name" value="AdoMet_MTases"/>
    <property type="match status" value="1"/>
</dbReference>
<keyword evidence="6 12" id="KW-0489">Methyltransferase</keyword>
<accession>A0A4R6IY86</accession>
<dbReference type="GO" id="GO:0004719">
    <property type="term" value="F:protein-L-isoaspartate (D-aspartate) O-methyltransferase activity"/>
    <property type="evidence" value="ECO:0007669"/>
    <property type="project" value="UniProtKB-EC"/>
</dbReference>
<evidence type="ECO:0000256" key="4">
    <source>
        <dbReference type="ARBA" id="ARBA00013346"/>
    </source>
</evidence>
<keyword evidence="7 12" id="KW-0808">Transferase</keyword>
<evidence type="ECO:0000256" key="8">
    <source>
        <dbReference type="ARBA" id="ARBA00022691"/>
    </source>
</evidence>
<keyword evidence="8" id="KW-0949">S-adenosyl-L-methionine</keyword>
<evidence type="ECO:0000313" key="13">
    <source>
        <dbReference type="Proteomes" id="UP000295388"/>
    </source>
</evidence>
<comment type="subcellular location">
    <subcellularLocation>
        <location evidence="1">Cytoplasm</location>
    </subcellularLocation>
</comment>
<dbReference type="EC" id="2.1.1.77" evidence="3"/>
<dbReference type="GO" id="GO:0032259">
    <property type="term" value="P:methylation"/>
    <property type="evidence" value="ECO:0007669"/>
    <property type="project" value="UniProtKB-KW"/>
</dbReference>
<comment type="caution">
    <text evidence="12">The sequence shown here is derived from an EMBL/GenBank/DDBJ whole genome shotgun (WGS) entry which is preliminary data.</text>
</comment>
<dbReference type="PANTHER" id="PTHR11579:SF0">
    <property type="entry name" value="PROTEIN-L-ISOASPARTATE(D-ASPARTATE) O-METHYLTRANSFERASE"/>
    <property type="match status" value="1"/>
</dbReference>
<dbReference type="PANTHER" id="PTHR11579">
    <property type="entry name" value="PROTEIN-L-ISOASPARTATE O-METHYLTRANSFERASE"/>
    <property type="match status" value="1"/>
</dbReference>
<dbReference type="InterPro" id="IPR000682">
    <property type="entry name" value="PCMT"/>
</dbReference>
<evidence type="ECO:0000256" key="3">
    <source>
        <dbReference type="ARBA" id="ARBA00011890"/>
    </source>
</evidence>
<evidence type="ECO:0000256" key="2">
    <source>
        <dbReference type="ARBA" id="ARBA00005369"/>
    </source>
</evidence>
<dbReference type="SUPFAM" id="SSF53335">
    <property type="entry name" value="S-adenosyl-L-methionine-dependent methyltransferases"/>
    <property type="match status" value="1"/>
</dbReference>
<dbReference type="Pfam" id="PF01135">
    <property type="entry name" value="PCMT"/>
    <property type="match status" value="1"/>
</dbReference>
<dbReference type="AlphaFoldDB" id="A0A4R6IY86"/>
<dbReference type="Gene3D" id="3.40.50.150">
    <property type="entry name" value="Vaccinia Virus protein VP39"/>
    <property type="match status" value="1"/>
</dbReference>
<evidence type="ECO:0000256" key="6">
    <source>
        <dbReference type="ARBA" id="ARBA00022603"/>
    </source>
</evidence>
<reference evidence="12 13" key="1">
    <citation type="submission" date="2019-03" db="EMBL/GenBank/DDBJ databases">
        <title>Genomic Encyclopedia of Type Strains, Phase III (KMG-III): the genomes of soil and plant-associated and newly described type strains.</title>
        <authorList>
            <person name="Whitman W."/>
        </authorList>
    </citation>
    <scope>NUCLEOTIDE SEQUENCE [LARGE SCALE GENOMIC DNA]</scope>
    <source>
        <strain evidence="12 13">VKM Ac-2527</strain>
    </source>
</reference>
<evidence type="ECO:0000256" key="10">
    <source>
        <dbReference type="ARBA" id="ARBA00031323"/>
    </source>
</evidence>
<comment type="similarity">
    <text evidence="2">Belongs to the methyltransferase superfamily. L-isoaspartyl/D-aspartyl protein methyltransferase family.</text>
</comment>
<gene>
    <name evidence="12" type="ORF">EV643_15315</name>
</gene>
<keyword evidence="5" id="KW-0963">Cytoplasm</keyword>
<proteinExistence type="inferred from homology"/>
<dbReference type="InterPro" id="IPR029063">
    <property type="entry name" value="SAM-dependent_MTases_sf"/>
</dbReference>
<evidence type="ECO:0000256" key="1">
    <source>
        <dbReference type="ARBA" id="ARBA00004496"/>
    </source>
</evidence>
<dbReference type="RefSeq" id="WP_133806023.1">
    <property type="nucleotide sequence ID" value="NZ_SNWQ01000053.1"/>
</dbReference>
<sequence>MTNEIHPEMWQVRAAEMVASVKDKGHLADRRLEAAFLEVPRHLFVPEYLRLDVDTAGAARVNGVVGQSSPEYLDAIYSDQALMTQTKPVQGQPDSFVWSSSSSMPSVMADMIEELGIGPGMTVLESGTGTGYNAAILCHLLGNAAVTTIEIDPDLLRDSLNRLAKLDYHPSASPQPRTYDRILATHAVDNIPTDWIEWGKPGAVILTDLRPPSNTQVGAWAKLTIDADGRGATGQLMPPRGYFMSARKVPEYADDGQNLPALTLEEHQRRAELMEIRDTSLSPEIFADEAFGLYLWRQHQDIWSWYQGGEVILSTSDGTWAQVRGNTVSRIGDRDLWADVENTFRDWQAAGRPPITEWTLRVTHEGTTEVKLPS</sequence>
<evidence type="ECO:0000256" key="11">
    <source>
        <dbReference type="ARBA" id="ARBA00031350"/>
    </source>
</evidence>
<evidence type="ECO:0000256" key="7">
    <source>
        <dbReference type="ARBA" id="ARBA00022679"/>
    </source>
</evidence>
<organism evidence="12 13">
    <name type="scientific">Kribbella caucasensis</name>
    <dbReference type="NCBI Taxonomy" id="2512215"/>
    <lineage>
        <taxon>Bacteria</taxon>
        <taxon>Bacillati</taxon>
        <taxon>Actinomycetota</taxon>
        <taxon>Actinomycetes</taxon>
        <taxon>Propionibacteriales</taxon>
        <taxon>Kribbellaceae</taxon>
        <taxon>Kribbella</taxon>
    </lineage>
</organism>
<protein>
    <recommendedName>
        <fullName evidence="4">Protein-L-isoaspartate O-methyltransferase</fullName>
        <ecNumber evidence="3">2.1.1.77</ecNumber>
    </recommendedName>
    <alternativeName>
        <fullName evidence="11">L-isoaspartyl protein carboxyl methyltransferase</fullName>
    </alternativeName>
    <alternativeName>
        <fullName evidence="9">Protein L-isoaspartyl methyltransferase</fullName>
    </alternativeName>
    <alternativeName>
        <fullName evidence="10">Protein-beta-aspartate methyltransferase</fullName>
    </alternativeName>
</protein>
<dbReference type="OrthoDB" id="4280289at2"/>
<dbReference type="Proteomes" id="UP000295388">
    <property type="component" value="Unassembled WGS sequence"/>
</dbReference>
<evidence type="ECO:0000256" key="5">
    <source>
        <dbReference type="ARBA" id="ARBA00022490"/>
    </source>
</evidence>
<keyword evidence="13" id="KW-1185">Reference proteome</keyword>
<name>A0A4R6IY86_9ACTN</name>